<dbReference type="Gene3D" id="2.30.30.140">
    <property type="match status" value="1"/>
</dbReference>
<feature type="compositionally biased region" description="Basic and acidic residues" evidence="5">
    <location>
        <begin position="205"/>
        <end position="239"/>
    </location>
</feature>
<feature type="compositionally biased region" description="Basic and acidic residues" evidence="5">
    <location>
        <begin position="172"/>
        <end position="184"/>
    </location>
</feature>
<dbReference type="SMART" id="SM00293">
    <property type="entry name" value="PWWP"/>
    <property type="match status" value="1"/>
</dbReference>
<evidence type="ECO:0000256" key="2">
    <source>
        <dbReference type="ARBA" id="ARBA00005309"/>
    </source>
</evidence>
<name>A0AAR5PJG7_DENPD</name>
<dbReference type="Pfam" id="PF00855">
    <property type="entry name" value="PWWP"/>
    <property type="match status" value="1"/>
</dbReference>
<feature type="compositionally biased region" description="Polar residues" evidence="5">
    <location>
        <begin position="585"/>
        <end position="605"/>
    </location>
</feature>
<accession>A0AAR5PJG7</accession>
<feature type="region of interest" description="Disordered" evidence="5">
    <location>
        <begin position="85"/>
        <end position="188"/>
    </location>
</feature>
<dbReference type="InterPro" id="IPR021567">
    <property type="entry name" value="LEDGF_IBD"/>
</dbReference>
<dbReference type="PANTHER" id="PTHR12550:SF70">
    <property type="entry name" value="JIL-1 ANCHORING AND STABILIZING PROTEIN, ISOFORM A"/>
    <property type="match status" value="1"/>
</dbReference>
<dbReference type="Gene3D" id="1.20.930.10">
    <property type="entry name" value="Conserved domain common to transcription factors TFIIS, elongin A, CRSP70"/>
    <property type="match status" value="1"/>
</dbReference>
<evidence type="ECO:0000313" key="8">
    <source>
        <dbReference type="Proteomes" id="UP000019118"/>
    </source>
</evidence>
<dbReference type="AlphaFoldDB" id="A0AAR5PJG7"/>
<dbReference type="InterPro" id="IPR000313">
    <property type="entry name" value="PWWP_dom"/>
</dbReference>
<dbReference type="InterPro" id="IPR036218">
    <property type="entry name" value="HIVI-bd_sf"/>
</dbReference>
<comment type="similarity">
    <text evidence="2">Belongs to the HDGF family.</text>
</comment>
<dbReference type="PROSITE" id="PS50812">
    <property type="entry name" value="PWWP"/>
    <property type="match status" value="1"/>
</dbReference>
<feature type="region of interest" description="Disordered" evidence="5">
    <location>
        <begin position="205"/>
        <end position="278"/>
    </location>
</feature>
<dbReference type="Proteomes" id="UP000019118">
    <property type="component" value="Unassembled WGS sequence"/>
</dbReference>
<feature type="compositionally biased region" description="Acidic residues" evidence="5">
    <location>
        <begin position="269"/>
        <end position="278"/>
    </location>
</feature>
<organism evidence="7 8">
    <name type="scientific">Dendroctonus ponderosae</name>
    <name type="common">Mountain pine beetle</name>
    <dbReference type="NCBI Taxonomy" id="77166"/>
    <lineage>
        <taxon>Eukaryota</taxon>
        <taxon>Metazoa</taxon>
        <taxon>Ecdysozoa</taxon>
        <taxon>Arthropoda</taxon>
        <taxon>Hexapoda</taxon>
        <taxon>Insecta</taxon>
        <taxon>Pterygota</taxon>
        <taxon>Neoptera</taxon>
        <taxon>Endopterygota</taxon>
        <taxon>Coleoptera</taxon>
        <taxon>Polyphaga</taxon>
        <taxon>Cucujiformia</taxon>
        <taxon>Curculionidae</taxon>
        <taxon>Scolytinae</taxon>
        <taxon>Dendroctonus</taxon>
    </lineage>
</organism>
<keyword evidence="4" id="KW-0539">Nucleus</keyword>
<comment type="subcellular location">
    <subcellularLocation>
        <location evidence="1">Nucleus</location>
    </subcellularLocation>
</comment>
<dbReference type="PANTHER" id="PTHR12550">
    <property type="entry name" value="HEPATOMA-DERIVED GROWTH FACTOR-RELATED"/>
    <property type="match status" value="1"/>
</dbReference>
<evidence type="ECO:0000256" key="1">
    <source>
        <dbReference type="ARBA" id="ARBA00004123"/>
    </source>
</evidence>
<sequence length="611" mass="68841">MVKVNYKVGDKVFAKVKGHPPWPAKILNDTGKKKFNVMFYGTKETGAIKPEDLSYYLKYKESYLQKYLKRRVGYEDAVKEIEAAIRKDGGDGNPDANGDSSVPEIDTSDTSSVSSLPDKKNPKRKAFSASFEDKALKRTYARRTVGAESRDTSEEPAPKRPTRKSSISSVKSNEDAPSKSKEPVEVLQASEKSIAEEVITEMVEVVEKTNRDEPNLPVKEKSDDKGSTPTKEEPAKQEQKAQTADTITVSSDEDLAAPEVAKEKPSETLSDEGTEIGDDTAVAKRVPSNDKQSLKKLPNNIDLVTEQTLKNNISYAEHVKANPDLYKNRPVEPRKVSKDQMLPVKLPSGKFCGVTLHDEWPLTHDNEYERAMYDYEVAKLTLNVKNLLVSGQKTTDQVDVAIVPDIQMTTEQINNSSYLNDIEAKRDKLEMLKKEAVLVTWDSKIKNNLGLDKAFPEKALSALGEFRTFERDVETLMFKKHPHVLDTIRRLRKYVGNTKEWAMSVEESNTFARKAEKIRNEAEKIYNKVKNLFKIKEEKGNFWDRFMEEVADFRTKCKDLTENEILLLCSEPESRQAFVDKLENSADTDGSNTAKSKPLQSSSVAGKSDKN</sequence>
<dbReference type="CDD" id="cd05834">
    <property type="entry name" value="PWWP_HRP"/>
    <property type="match status" value="1"/>
</dbReference>
<feature type="compositionally biased region" description="Basic and acidic residues" evidence="5">
    <location>
        <begin position="148"/>
        <end position="158"/>
    </location>
</feature>
<dbReference type="SUPFAM" id="SSF63748">
    <property type="entry name" value="Tudor/PWWP/MBT"/>
    <property type="match status" value="1"/>
</dbReference>
<keyword evidence="8" id="KW-1185">Reference proteome</keyword>
<dbReference type="Pfam" id="PF11467">
    <property type="entry name" value="LEDGF"/>
    <property type="match status" value="1"/>
</dbReference>
<dbReference type="GO" id="GO:0005634">
    <property type="term" value="C:nucleus"/>
    <property type="evidence" value="ECO:0007669"/>
    <property type="project" value="UniProtKB-SubCell"/>
</dbReference>
<reference evidence="8" key="1">
    <citation type="journal article" date="2013" name="Genome Biol.">
        <title>Draft genome of the mountain pine beetle, Dendroctonus ponderosae Hopkins, a major forest pest.</title>
        <authorList>
            <person name="Keeling C.I."/>
            <person name="Yuen M.M."/>
            <person name="Liao N.Y."/>
            <person name="Docking T.R."/>
            <person name="Chan S.K."/>
            <person name="Taylor G.A."/>
            <person name="Palmquist D.L."/>
            <person name="Jackman S.D."/>
            <person name="Nguyen A."/>
            <person name="Li M."/>
            <person name="Henderson H."/>
            <person name="Janes J.K."/>
            <person name="Zhao Y."/>
            <person name="Pandoh P."/>
            <person name="Moore R."/>
            <person name="Sperling F.A."/>
            <person name="Huber D.P."/>
            <person name="Birol I."/>
            <person name="Jones S.J."/>
            <person name="Bohlmann J."/>
        </authorList>
    </citation>
    <scope>NUCLEOTIDE SEQUENCE</scope>
</reference>
<evidence type="ECO:0000256" key="4">
    <source>
        <dbReference type="ARBA" id="ARBA00023242"/>
    </source>
</evidence>
<evidence type="ECO:0000259" key="6">
    <source>
        <dbReference type="PROSITE" id="PS50812"/>
    </source>
</evidence>
<dbReference type="InterPro" id="IPR035441">
    <property type="entry name" value="TFIIS/LEDGF_dom_sf"/>
</dbReference>
<feature type="compositionally biased region" description="Polar residues" evidence="5">
    <location>
        <begin position="240"/>
        <end position="250"/>
    </location>
</feature>
<keyword evidence="3" id="KW-0175">Coiled coil</keyword>
<evidence type="ECO:0000256" key="5">
    <source>
        <dbReference type="SAM" id="MobiDB-lite"/>
    </source>
</evidence>
<dbReference type="EnsemblMetazoa" id="XM_019905624.1">
    <property type="protein sequence ID" value="XP_019761183.1"/>
    <property type="gene ID" value="LOC109538404"/>
</dbReference>
<protein>
    <recommendedName>
        <fullName evidence="6">PWWP domain-containing protein</fullName>
    </recommendedName>
</protein>
<reference evidence="7" key="2">
    <citation type="submission" date="2024-08" db="UniProtKB">
        <authorList>
            <consortium name="EnsemblMetazoa"/>
        </authorList>
    </citation>
    <scope>IDENTIFICATION</scope>
</reference>
<feature type="domain" description="PWWP" evidence="6">
    <location>
        <begin position="8"/>
        <end position="59"/>
    </location>
</feature>
<proteinExistence type="inferred from homology"/>
<feature type="region of interest" description="Disordered" evidence="5">
    <location>
        <begin position="579"/>
        <end position="611"/>
    </location>
</feature>
<evidence type="ECO:0000313" key="7">
    <source>
        <dbReference type="EnsemblMetazoa" id="XP_019761183.1"/>
    </source>
</evidence>
<dbReference type="SUPFAM" id="SSF140576">
    <property type="entry name" value="HIV integrase-binding domain"/>
    <property type="match status" value="1"/>
</dbReference>
<evidence type="ECO:0000256" key="3">
    <source>
        <dbReference type="ARBA" id="ARBA00023054"/>
    </source>
</evidence>